<evidence type="ECO:0000256" key="4">
    <source>
        <dbReference type="ARBA" id="ARBA00023239"/>
    </source>
</evidence>
<keyword evidence="4" id="KW-0456">Lyase</keyword>
<accession>A0A4D5R8W5</accession>
<keyword evidence="2" id="KW-0479">Metal-binding</keyword>
<evidence type="ECO:0000256" key="1">
    <source>
        <dbReference type="ARBA" id="ARBA00005495"/>
    </source>
</evidence>
<dbReference type="InterPro" id="IPR006913">
    <property type="entry name" value="CENP-V/GFA"/>
</dbReference>
<evidence type="ECO:0000259" key="5">
    <source>
        <dbReference type="PROSITE" id="PS51891"/>
    </source>
</evidence>
<dbReference type="PANTHER" id="PTHR33337:SF40">
    <property type="entry name" value="CENP-V_GFA DOMAIN-CONTAINING PROTEIN-RELATED"/>
    <property type="match status" value="1"/>
</dbReference>
<dbReference type="InterPro" id="IPR011057">
    <property type="entry name" value="Mss4-like_sf"/>
</dbReference>
<dbReference type="EMBL" id="GGNE01000021">
    <property type="protein sequence ID" value="MIC88562.1"/>
    <property type="molecule type" value="Transcribed_RNA"/>
</dbReference>
<proteinExistence type="inferred from homology"/>
<reference evidence="6" key="1">
    <citation type="journal article" date="2018" name="Toxicon">
        <title>Venom-gland transcriptomics and venom proteomics of the giant Florida blue centipede, Scolopendra viridis.</title>
        <authorList>
            <person name="Ward M.J."/>
            <person name="Rokyta D.R."/>
        </authorList>
    </citation>
    <scope>NUCLEOTIDE SEQUENCE</scope>
    <source>
        <tissue evidence="6">Venom gland</tissue>
    </source>
</reference>
<keyword evidence="3" id="KW-0862">Zinc</keyword>
<name>A0A4D5R8W5_SCOVI</name>
<dbReference type="PROSITE" id="PS51891">
    <property type="entry name" value="CENP_V_GFA"/>
    <property type="match status" value="1"/>
</dbReference>
<evidence type="ECO:0000256" key="3">
    <source>
        <dbReference type="ARBA" id="ARBA00022833"/>
    </source>
</evidence>
<organism evidence="6">
    <name type="scientific">Scolopendra viridis</name>
    <name type="common">Giant centipede</name>
    <dbReference type="NCBI Taxonomy" id="118503"/>
    <lineage>
        <taxon>Eukaryota</taxon>
        <taxon>Metazoa</taxon>
        <taxon>Ecdysozoa</taxon>
        <taxon>Arthropoda</taxon>
        <taxon>Myriapoda</taxon>
        <taxon>Chilopoda</taxon>
        <taxon>Pleurostigmophora</taxon>
        <taxon>Scolopendromorpha</taxon>
        <taxon>Scolopendridae</taxon>
        <taxon>Scolopendra</taxon>
    </lineage>
</organism>
<dbReference type="Gene3D" id="3.90.1590.10">
    <property type="entry name" value="glutathione-dependent formaldehyde- activating enzyme (gfa)"/>
    <property type="match status" value="1"/>
</dbReference>
<comment type="similarity">
    <text evidence="1">Belongs to the Gfa family.</text>
</comment>
<dbReference type="PANTHER" id="PTHR33337">
    <property type="entry name" value="GFA DOMAIN-CONTAINING PROTEIN"/>
    <property type="match status" value="1"/>
</dbReference>
<feature type="domain" description="CENP-V/GFA" evidence="5">
    <location>
        <begin position="6"/>
        <end position="132"/>
    </location>
</feature>
<evidence type="ECO:0000313" key="6">
    <source>
        <dbReference type="EMBL" id="MIC88562.1"/>
    </source>
</evidence>
<dbReference type="GO" id="GO:0016846">
    <property type="term" value="F:carbon-sulfur lyase activity"/>
    <property type="evidence" value="ECO:0007669"/>
    <property type="project" value="InterPro"/>
</dbReference>
<protein>
    <submittedName>
        <fullName evidence="6">Glutathione-dependent formaldehyde-activating protein</fullName>
    </submittedName>
</protein>
<dbReference type="SUPFAM" id="SSF51316">
    <property type="entry name" value="Mss4-like"/>
    <property type="match status" value="1"/>
</dbReference>
<dbReference type="AlphaFoldDB" id="A0A4D5R8W5"/>
<sequence>MSDFKATGGCLCGGVKYQYTSRPSQMGACHCSICRKVLGAPYGVFITVDYPSHFQLIKSDTLRHYKSSQIVERSFCGNCGGGVFHKINLTPDKIYVNAGSVDGDPGVDLQMHIFVKSKAPYVTINDGLPTFDEYPA</sequence>
<dbReference type="Pfam" id="PF04828">
    <property type="entry name" value="GFA"/>
    <property type="match status" value="1"/>
</dbReference>
<dbReference type="GO" id="GO:0046872">
    <property type="term" value="F:metal ion binding"/>
    <property type="evidence" value="ECO:0007669"/>
    <property type="project" value="UniProtKB-KW"/>
</dbReference>
<evidence type="ECO:0000256" key="2">
    <source>
        <dbReference type="ARBA" id="ARBA00022723"/>
    </source>
</evidence>